<feature type="region of interest" description="Disordered" evidence="2">
    <location>
        <begin position="161"/>
        <end position="199"/>
    </location>
</feature>
<keyword evidence="1" id="KW-0175">Coiled coil</keyword>
<feature type="compositionally biased region" description="Polar residues" evidence="2">
    <location>
        <begin position="178"/>
        <end position="189"/>
    </location>
</feature>
<evidence type="ECO:0000313" key="4">
    <source>
        <dbReference type="RefSeq" id="XP_017019386.1"/>
    </source>
</evidence>
<feature type="coiled-coil region" evidence="1">
    <location>
        <begin position="403"/>
        <end position="478"/>
    </location>
</feature>
<keyword evidence="3" id="KW-1185">Reference proteome</keyword>
<dbReference type="AlphaFoldDB" id="A0A6P4I9D9"/>
<feature type="coiled-coil region" evidence="1">
    <location>
        <begin position="629"/>
        <end position="675"/>
    </location>
</feature>
<dbReference type="Proteomes" id="UP001652661">
    <property type="component" value="Chromosome 3L"/>
</dbReference>
<reference evidence="4" key="1">
    <citation type="submission" date="2025-08" db="UniProtKB">
        <authorList>
            <consortium name="RefSeq"/>
        </authorList>
    </citation>
    <scope>IDENTIFICATION</scope>
    <source>
        <strain evidence="4">14028-0561.14</strain>
        <tissue evidence="4">Whole fly</tissue>
    </source>
</reference>
<feature type="compositionally biased region" description="Acidic residues" evidence="2">
    <location>
        <begin position="167"/>
        <end position="177"/>
    </location>
</feature>
<proteinExistence type="predicted"/>
<evidence type="ECO:0000313" key="3">
    <source>
        <dbReference type="Proteomes" id="UP001652661"/>
    </source>
</evidence>
<protein>
    <submittedName>
        <fullName evidence="4">Uncharacterized protein</fullName>
    </submittedName>
</protein>
<organism evidence="3 4">
    <name type="scientific">Drosophila kikkawai</name>
    <name type="common">Fruit fly</name>
    <dbReference type="NCBI Taxonomy" id="30033"/>
    <lineage>
        <taxon>Eukaryota</taxon>
        <taxon>Metazoa</taxon>
        <taxon>Ecdysozoa</taxon>
        <taxon>Arthropoda</taxon>
        <taxon>Hexapoda</taxon>
        <taxon>Insecta</taxon>
        <taxon>Pterygota</taxon>
        <taxon>Neoptera</taxon>
        <taxon>Endopterygota</taxon>
        <taxon>Diptera</taxon>
        <taxon>Brachycera</taxon>
        <taxon>Muscomorpha</taxon>
        <taxon>Ephydroidea</taxon>
        <taxon>Drosophilidae</taxon>
        <taxon>Drosophila</taxon>
        <taxon>Sophophora</taxon>
    </lineage>
</organism>
<sequence>MEAIRCKSSSQVSSQVMISVGLRLILLVVGASTENAIKKYQSSFAQELGEYEFCVKMIVACDKLRDTFDPPSDEDEFEENQATIDAALEKYRECFPKGLSLDGLRSYWNLVAKWESQVHELFLLDNLFGVAEVREHGQQMMVNFGKRQGWCPLYDEPPETTTTDTTILDDDYSDEETSSLNPEPVTTSKNKNKGGSVGNIKDSCRVPSDFDRWVHNEIYGIRNMSSLSERFSDFEKLLGKYSSHSCCPYKSIRDRMEVINDGIDILEDMQVQKPSEKKDYTDIESDFHNLNRRLKHLRTANGIYSSEKCCPDCSAQFKSFQNNFQSNLKDFNPPQSNVTLKDLLKNVTALEDTCSQQQNQLQKTLYGLNHKRDKTEKTCCGDEENKMKLIEDSLKDMQTKNSQKDVSEKVNSLREKLEKSTKALSHTENMLGLEAKEIEKLKQECRKVSRIQATKTLIDGLSSNVSKLVNKLSDLESERTVDISKLNTLVDSLKNENNKFTGINTRTATSNTEKHKQDIANLKKTLKNVNLKYSNFHVYHELYQVAVKQIFEKYQKQHDDLKKSVKTSEPSFRSKVGETLKPVMNKLEEDLVDLKDTALPQLAQDIRDRKKDTAGKVEEKDQQEITWFNEEVKRKKDQILQRLDRLNQNKDPEKVRQLEAHISQLSDRLASLAKKVADRHEVVGQNVNELNKRIAAASSAAASCPNDCDLGDLPTMDSIANRVKVLEQQLQSYLKKFGKNEV</sequence>
<dbReference type="GeneID" id="108072662"/>
<dbReference type="RefSeq" id="XP_017019386.1">
    <property type="nucleotide sequence ID" value="XM_017163897.3"/>
</dbReference>
<dbReference type="OrthoDB" id="7857491at2759"/>
<gene>
    <name evidence="4" type="primary">LOC108072662</name>
</gene>
<accession>A0A6P4I9D9</accession>
<evidence type="ECO:0000256" key="2">
    <source>
        <dbReference type="SAM" id="MobiDB-lite"/>
    </source>
</evidence>
<evidence type="ECO:0000256" key="1">
    <source>
        <dbReference type="SAM" id="Coils"/>
    </source>
</evidence>
<name>A0A6P4I9D9_DROKI</name>
<dbReference type="OMA" id="AKSKCCP"/>